<proteinExistence type="predicted"/>
<evidence type="ECO:0000313" key="2">
    <source>
        <dbReference type="Proteomes" id="UP000460257"/>
    </source>
</evidence>
<sequence length="167" mass="18582">MAGSTDPYIASHGNAVKRNSTSTYPYLPTKEGEYFSDCNIIQEIDDLPKRSSSFRGYTPNPPGLKSSGLSKVVLTTVTQPKNAVKTHDPNTLCYHSTTLFESSSPSSDTTYTVDHDGKQDRVSRDYTLVCYYIDAWDRAGNHTKKLILTPMCRALLLRRIISGSSYD</sequence>
<dbReference type="Proteomes" id="UP000460257">
    <property type="component" value="Unassembled WGS sequence"/>
</dbReference>
<evidence type="ECO:0000313" key="1">
    <source>
        <dbReference type="EMBL" id="MQN00678.1"/>
    </source>
</evidence>
<keyword evidence="2" id="KW-1185">Reference proteome</keyword>
<organism evidence="1 2">
    <name type="scientific">Candidatus Weimeria bifida</name>
    <dbReference type="NCBI Taxonomy" id="2599074"/>
    <lineage>
        <taxon>Bacteria</taxon>
        <taxon>Bacillati</taxon>
        <taxon>Bacillota</taxon>
        <taxon>Clostridia</taxon>
        <taxon>Lachnospirales</taxon>
        <taxon>Lachnospiraceae</taxon>
        <taxon>Candidatus Weimeria</taxon>
    </lineage>
</organism>
<reference evidence="1" key="1">
    <citation type="journal article" date="2020" name="Appl. Environ. Microbiol.">
        <title>Medium-Chain Fatty Acid Synthesis by 'Candidatus Weimeria bifida' gen. nov., sp. nov., and 'Candidatus Pseudoramibacter fermentans' sp. nov.</title>
        <authorList>
            <person name="Scarborough M.J."/>
            <person name="Myers K.S."/>
            <person name="Donohue T.J."/>
            <person name="Noguera D.R."/>
        </authorList>
    </citation>
    <scope>NUCLEOTIDE SEQUENCE</scope>
    <source>
        <strain evidence="1">LCO1.1</strain>
    </source>
</reference>
<name>A0A6N7IY88_9FIRM</name>
<dbReference type="AlphaFoldDB" id="A0A6N7IY88"/>
<dbReference type="EMBL" id="VOGC01000002">
    <property type="protein sequence ID" value="MQN00678.1"/>
    <property type="molecule type" value="Genomic_DNA"/>
</dbReference>
<comment type="caution">
    <text evidence="1">The sequence shown here is derived from an EMBL/GenBank/DDBJ whole genome shotgun (WGS) entry which is preliminary data.</text>
</comment>
<gene>
    <name evidence="1" type="ORF">FRC54_01605</name>
</gene>
<accession>A0A6N7IY88</accession>
<protein>
    <submittedName>
        <fullName evidence="1">Uncharacterized protein</fullName>
    </submittedName>
</protein>